<protein>
    <recommendedName>
        <fullName evidence="4">PAS domain-containing protein</fullName>
    </recommendedName>
</protein>
<evidence type="ECO:0008006" key="4">
    <source>
        <dbReference type="Google" id="ProtNLM"/>
    </source>
</evidence>
<evidence type="ECO:0000313" key="2">
    <source>
        <dbReference type="EMBL" id="GBF92895.1"/>
    </source>
</evidence>
<sequence>MALRHSFVRAALGGIPAQAQAAAAIATYAIARPPPDLLDQLWRAASGAAAVADVHTRPHPPPAARAAPPAPAPPGPTSLREAVTACASRIATPLVWGTPATYEGALAPSSTPRAVVEPHFPYRAVHVNPAFAQLSGVDGDEARGAPLSAVLHALCADAGAVEVVADAASLSPLYDASGHVSHLLAVVIATGRDGAAASAAARQ</sequence>
<dbReference type="InParanoid" id="A0A2V0P729"/>
<gene>
    <name evidence="2" type="ORF">Rsub_05731</name>
</gene>
<feature type="compositionally biased region" description="Pro residues" evidence="1">
    <location>
        <begin position="59"/>
        <end position="76"/>
    </location>
</feature>
<evidence type="ECO:0000313" key="3">
    <source>
        <dbReference type="Proteomes" id="UP000247498"/>
    </source>
</evidence>
<accession>A0A2V0P729</accession>
<dbReference type="EMBL" id="BDRX01000036">
    <property type="protein sequence ID" value="GBF92895.1"/>
    <property type="molecule type" value="Genomic_DNA"/>
</dbReference>
<keyword evidence="3" id="KW-1185">Reference proteome</keyword>
<dbReference type="Proteomes" id="UP000247498">
    <property type="component" value="Unassembled WGS sequence"/>
</dbReference>
<organism evidence="2 3">
    <name type="scientific">Raphidocelis subcapitata</name>
    <dbReference type="NCBI Taxonomy" id="307507"/>
    <lineage>
        <taxon>Eukaryota</taxon>
        <taxon>Viridiplantae</taxon>
        <taxon>Chlorophyta</taxon>
        <taxon>core chlorophytes</taxon>
        <taxon>Chlorophyceae</taxon>
        <taxon>CS clade</taxon>
        <taxon>Sphaeropleales</taxon>
        <taxon>Selenastraceae</taxon>
        <taxon>Raphidocelis</taxon>
    </lineage>
</organism>
<comment type="caution">
    <text evidence="2">The sequence shown here is derived from an EMBL/GenBank/DDBJ whole genome shotgun (WGS) entry which is preliminary data.</text>
</comment>
<dbReference type="AlphaFoldDB" id="A0A2V0P729"/>
<evidence type="ECO:0000256" key="1">
    <source>
        <dbReference type="SAM" id="MobiDB-lite"/>
    </source>
</evidence>
<reference evidence="2 3" key="1">
    <citation type="journal article" date="2018" name="Sci. Rep.">
        <title>Raphidocelis subcapitata (=Pseudokirchneriella subcapitata) provides an insight into genome evolution and environmental adaptations in the Sphaeropleales.</title>
        <authorList>
            <person name="Suzuki S."/>
            <person name="Yamaguchi H."/>
            <person name="Nakajima N."/>
            <person name="Kawachi M."/>
        </authorList>
    </citation>
    <scope>NUCLEOTIDE SEQUENCE [LARGE SCALE GENOMIC DNA]</scope>
    <source>
        <strain evidence="2 3">NIES-35</strain>
    </source>
</reference>
<feature type="region of interest" description="Disordered" evidence="1">
    <location>
        <begin position="53"/>
        <end position="78"/>
    </location>
</feature>
<name>A0A2V0P729_9CHLO</name>
<proteinExistence type="predicted"/>